<keyword evidence="3" id="KW-1185">Reference proteome</keyword>
<dbReference type="EMBL" id="JABFDY010000023">
    <property type="protein sequence ID" value="KAF7690029.1"/>
    <property type="molecule type" value="Genomic_DNA"/>
</dbReference>
<organism evidence="2 3">
    <name type="scientific">Silurus meridionalis</name>
    <name type="common">Southern catfish</name>
    <name type="synonym">Silurus soldatovi meridionalis</name>
    <dbReference type="NCBI Taxonomy" id="175797"/>
    <lineage>
        <taxon>Eukaryota</taxon>
        <taxon>Metazoa</taxon>
        <taxon>Chordata</taxon>
        <taxon>Craniata</taxon>
        <taxon>Vertebrata</taxon>
        <taxon>Euteleostomi</taxon>
        <taxon>Actinopterygii</taxon>
        <taxon>Neopterygii</taxon>
        <taxon>Teleostei</taxon>
        <taxon>Ostariophysi</taxon>
        <taxon>Siluriformes</taxon>
        <taxon>Siluridae</taxon>
        <taxon>Silurus</taxon>
    </lineage>
</organism>
<reference evidence="2" key="1">
    <citation type="submission" date="2020-08" db="EMBL/GenBank/DDBJ databases">
        <title>Chromosome-level assembly of Southern catfish (Silurus meridionalis) provides insights into visual adaptation to the nocturnal and benthic lifestyles.</title>
        <authorList>
            <person name="Zhang Y."/>
            <person name="Wang D."/>
            <person name="Peng Z."/>
        </authorList>
    </citation>
    <scope>NUCLEOTIDE SEQUENCE</scope>
    <source>
        <strain evidence="2">SWU-2019-XX</strain>
        <tissue evidence="2">Muscle</tissue>
    </source>
</reference>
<feature type="compositionally biased region" description="Basic and acidic residues" evidence="1">
    <location>
        <begin position="181"/>
        <end position="202"/>
    </location>
</feature>
<dbReference type="AlphaFoldDB" id="A0A8T0AF22"/>
<feature type="region of interest" description="Disordered" evidence="1">
    <location>
        <begin position="35"/>
        <end position="229"/>
    </location>
</feature>
<feature type="compositionally biased region" description="Basic and acidic residues" evidence="1">
    <location>
        <begin position="1"/>
        <end position="11"/>
    </location>
</feature>
<name>A0A8T0AF22_SILME</name>
<accession>A0A8T0AF22</accession>
<feature type="compositionally biased region" description="Low complexity" evidence="1">
    <location>
        <begin position="208"/>
        <end position="220"/>
    </location>
</feature>
<comment type="caution">
    <text evidence="2">The sequence shown here is derived from an EMBL/GenBank/DDBJ whole genome shotgun (WGS) entry which is preliminary data.</text>
</comment>
<gene>
    <name evidence="2" type="ORF">HF521_011833</name>
</gene>
<evidence type="ECO:0000313" key="2">
    <source>
        <dbReference type="EMBL" id="KAF7690029.1"/>
    </source>
</evidence>
<evidence type="ECO:0000313" key="3">
    <source>
        <dbReference type="Proteomes" id="UP000606274"/>
    </source>
</evidence>
<sequence length="229" mass="23511">MIGRADIEGSKSDVAMSGSATSQLSLWCTAPVKLPTCHCPRSGSPPPVAPGSPGHRGGLGSQKREPTGARLPASPAGCWRGRRARGPPATRPPPRPPPKGREAGEEENEVSADHSGRSRRASAVQVAAAAPLDRRAPGPPSGATRRGGPRSAPSHAAHSPERTGEGGGDAEAPPPPGRRGKGGERRREGHAARDTFRREAARRGGGTAAPPAAARAQPHFAPRPDRPSP</sequence>
<protein>
    <submittedName>
        <fullName evidence="2">Uncharacterized protein</fullName>
    </submittedName>
</protein>
<evidence type="ECO:0000256" key="1">
    <source>
        <dbReference type="SAM" id="MobiDB-lite"/>
    </source>
</evidence>
<feature type="compositionally biased region" description="Low complexity" evidence="1">
    <location>
        <begin position="121"/>
        <end position="130"/>
    </location>
</feature>
<dbReference type="Proteomes" id="UP000606274">
    <property type="component" value="Unassembled WGS sequence"/>
</dbReference>
<feature type="region of interest" description="Disordered" evidence="1">
    <location>
        <begin position="1"/>
        <end position="21"/>
    </location>
</feature>
<proteinExistence type="predicted"/>